<protein>
    <submittedName>
        <fullName evidence="1">Uncharacterized protein</fullName>
    </submittedName>
</protein>
<comment type="caution">
    <text evidence="1">The sequence shown here is derived from an EMBL/GenBank/DDBJ whole genome shotgun (WGS) entry which is preliminary data.</text>
</comment>
<organism evidence="1 2">
    <name type="scientific">Naganishia vaughanmartiniae</name>
    <dbReference type="NCBI Taxonomy" id="1424756"/>
    <lineage>
        <taxon>Eukaryota</taxon>
        <taxon>Fungi</taxon>
        <taxon>Dikarya</taxon>
        <taxon>Basidiomycota</taxon>
        <taxon>Agaricomycotina</taxon>
        <taxon>Tremellomycetes</taxon>
        <taxon>Filobasidiales</taxon>
        <taxon>Filobasidiaceae</taxon>
        <taxon>Naganishia</taxon>
    </lineage>
</organism>
<sequence length="330" mass="34104">MQSQDTAAAASDPDHPNKRIKLSDSSAPTATNAADTVQDSKPPVDSKPPATDGIVNQHSAPPSAIVTPSYTPRASPGANSNNVANGSKLAVSGPLSSIPTALPRVKLEDIASAQQQNQSSRSSSSQAPLNGKQIPSSSSKPPITQYKNGPSTPTPAGASSLPARSSSMLTTHTSRYVYPAAATPMMSRTPSAGQGVSNPTSQPSTPFPSSIPSRIQHPQGASTPQGQQGRFIPPLTGLRTPGTPNTAFSATSGMMSGRSVMNTQATPNRASPLSATMPPSATPFKNGSTLSSRPATPGQNYPVNPQPIVVLPKRKRPLEDERTIVESEHL</sequence>
<evidence type="ECO:0000313" key="2">
    <source>
        <dbReference type="Proteomes" id="UP001243375"/>
    </source>
</evidence>
<name>A0ACC2XKX6_9TREE</name>
<dbReference type="Proteomes" id="UP001243375">
    <property type="component" value="Unassembled WGS sequence"/>
</dbReference>
<reference evidence="1" key="1">
    <citation type="submission" date="2023-04" db="EMBL/GenBank/DDBJ databases">
        <title>Draft Genome sequencing of Naganishia species isolated from polar environments using Oxford Nanopore Technology.</title>
        <authorList>
            <person name="Leo P."/>
            <person name="Venkateswaran K."/>
        </authorList>
    </citation>
    <scope>NUCLEOTIDE SEQUENCE</scope>
    <source>
        <strain evidence="1">MNA-CCFEE 5425</strain>
    </source>
</reference>
<proteinExistence type="predicted"/>
<evidence type="ECO:0000313" key="1">
    <source>
        <dbReference type="EMBL" id="KAJ9124019.1"/>
    </source>
</evidence>
<keyword evidence="2" id="KW-1185">Reference proteome</keyword>
<gene>
    <name evidence="1" type="ORF">QFC22_000811</name>
</gene>
<dbReference type="EMBL" id="JASBWU010000002">
    <property type="protein sequence ID" value="KAJ9124019.1"/>
    <property type="molecule type" value="Genomic_DNA"/>
</dbReference>
<accession>A0ACC2XKX6</accession>